<dbReference type="Pfam" id="PF12867">
    <property type="entry name" value="DinB_2"/>
    <property type="match status" value="1"/>
</dbReference>
<organism evidence="2 3">
    <name type="scientific">Limnovirga soli</name>
    <dbReference type="NCBI Taxonomy" id="2656915"/>
    <lineage>
        <taxon>Bacteria</taxon>
        <taxon>Pseudomonadati</taxon>
        <taxon>Bacteroidota</taxon>
        <taxon>Chitinophagia</taxon>
        <taxon>Chitinophagales</taxon>
        <taxon>Chitinophagaceae</taxon>
        <taxon>Limnovirga</taxon>
    </lineage>
</organism>
<evidence type="ECO:0000313" key="3">
    <source>
        <dbReference type="Proteomes" id="UP000598971"/>
    </source>
</evidence>
<dbReference type="Gene3D" id="1.20.120.450">
    <property type="entry name" value="dinb family like domain"/>
    <property type="match status" value="1"/>
</dbReference>
<dbReference type="Proteomes" id="UP000598971">
    <property type="component" value="Unassembled WGS sequence"/>
</dbReference>
<dbReference type="RefSeq" id="WP_171607692.1">
    <property type="nucleotide sequence ID" value="NZ_WHPF01000006.1"/>
</dbReference>
<evidence type="ECO:0000259" key="1">
    <source>
        <dbReference type="Pfam" id="PF12867"/>
    </source>
</evidence>
<accession>A0A8J8FFM4</accession>
<dbReference type="InterPro" id="IPR024775">
    <property type="entry name" value="DinB-like"/>
</dbReference>
<dbReference type="InterPro" id="IPR034660">
    <property type="entry name" value="DinB/YfiT-like"/>
</dbReference>
<name>A0A8J8FFM4_9BACT</name>
<dbReference type="EMBL" id="WHPF01000006">
    <property type="protein sequence ID" value="NNV55762.1"/>
    <property type="molecule type" value="Genomic_DNA"/>
</dbReference>
<reference evidence="2" key="1">
    <citation type="submission" date="2019-10" db="EMBL/GenBank/DDBJ databases">
        <title>Draft genome sequence of Panacibacter sp. KCS-6.</title>
        <authorList>
            <person name="Yim K.J."/>
        </authorList>
    </citation>
    <scope>NUCLEOTIDE SEQUENCE</scope>
    <source>
        <strain evidence="2">KCS-6</strain>
    </source>
</reference>
<evidence type="ECO:0000313" key="2">
    <source>
        <dbReference type="EMBL" id="NNV55762.1"/>
    </source>
</evidence>
<dbReference type="AlphaFoldDB" id="A0A8J8FFM4"/>
<dbReference type="SUPFAM" id="SSF109854">
    <property type="entry name" value="DinB/YfiT-like putative metalloenzymes"/>
    <property type="match status" value="1"/>
</dbReference>
<keyword evidence="3" id="KW-1185">Reference proteome</keyword>
<protein>
    <submittedName>
        <fullName evidence="2">DinB family protein</fullName>
    </submittedName>
</protein>
<gene>
    <name evidence="2" type="ORF">GD597_09850</name>
</gene>
<proteinExistence type="predicted"/>
<sequence>MDKKEIITHLKDNYAAFVQMIEAMSEEDFLFTTDNKWTPGQQADHILRSIKPVNMAFAIPIFVLDLVFGKANRQSRSYAGLVHRYFDKLAEGGKASSRYIPPAISFKRKKRICKSITATIAALIKKVAKYSEEDLDDFILPHPLLGKVTLREMLYFTAYHVDHHKTNIKELLSYKPA</sequence>
<comment type="caution">
    <text evidence="2">The sequence shown here is derived from an EMBL/GenBank/DDBJ whole genome shotgun (WGS) entry which is preliminary data.</text>
</comment>
<feature type="domain" description="DinB-like" evidence="1">
    <location>
        <begin position="10"/>
        <end position="164"/>
    </location>
</feature>